<reference evidence="1" key="2">
    <citation type="submission" date="2020-09" db="EMBL/GenBank/DDBJ databases">
        <authorList>
            <person name="Sun Q."/>
            <person name="Ohkuma M."/>
        </authorList>
    </citation>
    <scope>NUCLEOTIDE SEQUENCE</scope>
    <source>
        <strain evidence="1">JCM 10088</strain>
    </source>
</reference>
<organism evidence="1 2">
    <name type="scientific">Thermocladium modestius</name>
    <dbReference type="NCBI Taxonomy" id="62609"/>
    <lineage>
        <taxon>Archaea</taxon>
        <taxon>Thermoproteota</taxon>
        <taxon>Thermoprotei</taxon>
        <taxon>Thermoproteales</taxon>
        <taxon>Thermoproteaceae</taxon>
        <taxon>Thermocladium</taxon>
    </lineage>
</organism>
<dbReference type="Proteomes" id="UP000610960">
    <property type="component" value="Unassembled WGS sequence"/>
</dbReference>
<accession>A0A830GTG8</accession>
<sequence length="72" mass="7919">MGNWLEASGIAGRGGLGERYYLPSGGAVDGDPLLKEVPSRWVSEVNQWVRPFIASALMLLNASFSEDRCRTY</sequence>
<dbReference type="AlphaFoldDB" id="A0A830GTG8"/>
<name>A0A830GTG8_9CREN</name>
<dbReference type="EMBL" id="BMNL01000002">
    <property type="protein sequence ID" value="GGP20836.1"/>
    <property type="molecule type" value="Genomic_DNA"/>
</dbReference>
<evidence type="ECO:0000313" key="2">
    <source>
        <dbReference type="Proteomes" id="UP000610960"/>
    </source>
</evidence>
<evidence type="ECO:0000313" key="1">
    <source>
        <dbReference type="EMBL" id="GGP20836.1"/>
    </source>
</evidence>
<gene>
    <name evidence="1" type="ORF">GCM10007981_10520</name>
</gene>
<keyword evidence="2" id="KW-1185">Reference proteome</keyword>
<proteinExistence type="predicted"/>
<protein>
    <submittedName>
        <fullName evidence="1">Uncharacterized protein</fullName>
    </submittedName>
</protein>
<dbReference type="RefSeq" id="WP_188596360.1">
    <property type="nucleotide sequence ID" value="NZ_BMNL01000002.1"/>
</dbReference>
<reference evidence="1" key="1">
    <citation type="journal article" date="2014" name="Int. J. Syst. Evol. Microbiol.">
        <title>Complete genome sequence of Corynebacterium casei LMG S-19264T (=DSM 44701T), isolated from a smear-ripened cheese.</title>
        <authorList>
            <consortium name="US DOE Joint Genome Institute (JGI-PGF)"/>
            <person name="Walter F."/>
            <person name="Albersmeier A."/>
            <person name="Kalinowski J."/>
            <person name="Ruckert C."/>
        </authorList>
    </citation>
    <scope>NUCLEOTIDE SEQUENCE</scope>
    <source>
        <strain evidence="1">JCM 10088</strain>
    </source>
</reference>
<comment type="caution">
    <text evidence="1">The sequence shown here is derived from an EMBL/GenBank/DDBJ whole genome shotgun (WGS) entry which is preliminary data.</text>
</comment>